<keyword evidence="2" id="KW-0732">Signal</keyword>
<feature type="chain" id="PRO_5019349432" description="Sulfur oxidation protein SoxZ" evidence="2">
    <location>
        <begin position="20"/>
        <end position="283"/>
    </location>
</feature>
<dbReference type="InterPro" id="IPR014756">
    <property type="entry name" value="Ig_E-set"/>
</dbReference>
<dbReference type="AlphaFoldDB" id="A0A423PL01"/>
<evidence type="ECO:0000256" key="2">
    <source>
        <dbReference type="SAM" id="SignalP"/>
    </source>
</evidence>
<dbReference type="InterPro" id="IPR013783">
    <property type="entry name" value="Ig-like_fold"/>
</dbReference>
<dbReference type="InterPro" id="IPR032711">
    <property type="entry name" value="SoxY"/>
</dbReference>
<evidence type="ECO:0000313" key="5">
    <source>
        <dbReference type="EMBL" id="ROO26277.1"/>
    </source>
</evidence>
<evidence type="ECO:0000259" key="4">
    <source>
        <dbReference type="Pfam" id="PF13501"/>
    </source>
</evidence>
<organism evidence="5 6">
    <name type="scientific">Salinisphaera orenii MK-B5</name>
    <dbReference type="NCBI Taxonomy" id="856730"/>
    <lineage>
        <taxon>Bacteria</taxon>
        <taxon>Pseudomonadati</taxon>
        <taxon>Pseudomonadota</taxon>
        <taxon>Gammaproteobacteria</taxon>
        <taxon>Salinisphaerales</taxon>
        <taxon>Salinisphaeraceae</taxon>
        <taxon>Salinisphaera</taxon>
    </lineage>
</organism>
<dbReference type="NCBIfam" id="TIGR04557">
    <property type="entry name" value="fuse_rel_SoxYZ"/>
    <property type="match status" value="1"/>
</dbReference>
<dbReference type="EMBL" id="AYKH01000023">
    <property type="protein sequence ID" value="ROO26277.1"/>
    <property type="molecule type" value="Genomic_DNA"/>
</dbReference>
<dbReference type="InterPro" id="IPR038162">
    <property type="entry name" value="SoxY_sf"/>
</dbReference>
<reference evidence="5 6" key="1">
    <citation type="submission" date="2013-10" db="EMBL/GenBank/DDBJ databases">
        <title>Salinisphaera orenii MK-B5 Genome Sequencing.</title>
        <authorList>
            <person name="Lai Q."/>
            <person name="Li C."/>
            <person name="Shao Z."/>
        </authorList>
    </citation>
    <scope>NUCLEOTIDE SEQUENCE [LARGE SCALE GENOMIC DNA]</scope>
    <source>
        <strain evidence="5 6">MK-B5</strain>
    </source>
</reference>
<evidence type="ECO:0000313" key="6">
    <source>
        <dbReference type="Proteomes" id="UP000283993"/>
    </source>
</evidence>
<dbReference type="Proteomes" id="UP000283993">
    <property type="component" value="Unassembled WGS sequence"/>
</dbReference>
<keyword evidence="6" id="KW-1185">Reference proteome</keyword>
<dbReference type="SUPFAM" id="SSF81296">
    <property type="entry name" value="E set domains"/>
    <property type="match status" value="1"/>
</dbReference>
<feature type="domain" description="Sulphur oxidation protein SoxZ" evidence="3">
    <location>
        <begin position="178"/>
        <end position="268"/>
    </location>
</feature>
<proteinExistence type="predicted"/>
<dbReference type="Pfam" id="PF13501">
    <property type="entry name" value="SoxY"/>
    <property type="match status" value="1"/>
</dbReference>
<evidence type="ECO:0008006" key="7">
    <source>
        <dbReference type="Google" id="ProtNLM"/>
    </source>
</evidence>
<accession>A0A423PL01</accession>
<feature type="signal peptide" evidence="2">
    <location>
        <begin position="1"/>
        <end position="19"/>
    </location>
</feature>
<dbReference type="Gene3D" id="2.60.40.10">
    <property type="entry name" value="Immunoglobulins"/>
    <property type="match status" value="1"/>
</dbReference>
<dbReference type="InterPro" id="IPR030831">
    <property type="entry name" value="Fuse-rel_SoxYZ"/>
</dbReference>
<dbReference type="InterPro" id="IPR014880">
    <property type="entry name" value="SoxZ_dom"/>
</dbReference>
<dbReference type="Pfam" id="PF08770">
    <property type="entry name" value="SoxZ"/>
    <property type="match status" value="1"/>
</dbReference>
<dbReference type="Gene3D" id="2.60.40.2470">
    <property type="entry name" value="SoxY domain"/>
    <property type="match status" value="1"/>
</dbReference>
<gene>
    <name evidence="5" type="ORF">SAOR_11335</name>
</gene>
<feature type="region of interest" description="Disordered" evidence="1">
    <location>
        <begin position="256"/>
        <end position="283"/>
    </location>
</feature>
<evidence type="ECO:0000259" key="3">
    <source>
        <dbReference type="Pfam" id="PF08770"/>
    </source>
</evidence>
<sequence>MLTIGIMATCLAAALTLHAGPSTAQSNIRSTDRAEVAWKALRDEHFGDRPIVDGSDVIALDAPDQAEDAAVVPITITDKRADTDRPSIERLWLVIDNNPVPMSAEFRFGPAAASATIGTRVRVNTYTYVRVLADTGEDSLYMVKHYVRAAGGCSAPIGSDPTEALKHMGEMRLRRVRRNAGDAARSQLLIRHPNITGLQMDQLTRHVWPAHFVDAITIRKGDALVLDASMTFSLSENPALEFDARRGASGPISVRVHDNKDNTFDKTWQPQTAQAAHEEETDT</sequence>
<comment type="caution">
    <text evidence="5">The sequence shown here is derived from an EMBL/GenBank/DDBJ whole genome shotgun (WGS) entry which is preliminary data.</text>
</comment>
<feature type="compositionally biased region" description="Polar residues" evidence="1">
    <location>
        <begin position="265"/>
        <end position="274"/>
    </location>
</feature>
<evidence type="ECO:0000256" key="1">
    <source>
        <dbReference type="SAM" id="MobiDB-lite"/>
    </source>
</evidence>
<protein>
    <recommendedName>
        <fullName evidence="7">Sulfur oxidation protein SoxZ</fullName>
    </recommendedName>
</protein>
<dbReference type="RefSeq" id="WP_123631525.1">
    <property type="nucleotide sequence ID" value="NZ_AYKH01000023.1"/>
</dbReference>
<name>A0A423PL01_9GAMM</name>
<feature type="domain" description="Ig-like SoxY" evidence="4">
    <location>
        <begin position="44"/>
        <end position="153"/>
    </location>
</feature>